<organism evidence="1">
    <name type="scientific">marine metagenome</name>
    <dbReference type="NCBI Taxonomy" id="408172"/>
    <lineage>
        <taxon>unclassified sequences</taxon>
        <taxon>metagenomes</taxon>
        <taxon>ecological metagenomes</taxon>
    </lineage>
</organism>
<sequence>MSSQDTSLKQKQPVVKCESVYKIFGENAEKMLQSSNGNVVAKEFQDAGCVV</sequence>
<feature type="non-terminal residue" evidence="1">
    <location>
        <position position="51"/>
    </location>
</feature>
<accession>A0A382U3V1</accession>
<gene>
    <name evidence="1" type="ORF">METZ01_LOCUS381840</name>
</gene>
<proteinExistence type="predicted"/>
<name>A0A382U3V1_9ZZZZ</name>
<dbReference type="EMBL" id="UINC01141320">
    <property type="protein sequence ID" value="SVD28986.1"/>
    <property type="molecule type" value="Genomic_DNA"/>
</dbReference>
<dbReference type="AlphaFoldDB" id="A0A382U3V1"/>
<evidence type="ECO:0000313" key="1">
    <source>
        <dbReference type="EMBL" id="SVD28986.1"/>
    </source>
</evidence>
<reference evidence="1" key="1">
    <citation type="submission" date="2018-05" db="EMBL/GenBank/DDBJ databases">
        <authorList>
            <person name="Lanie J.A."/>
            <person name="Ng W.-L."/>
            <person name="Kazmierczak K.M."/>
            <person name="Andrzejewski T.M."/>
            <person name="Davidsen T.M."/>
            <person name="Wayne K.J."/>
            <person name="Tettelin H."/>
            <person name="Glass J.I."/>
            <person name="Rusch D."/>
            <person name="Podicherti R."/>
            <person name="Tsui H.-C.T."/>
            <person name="Winkler M.E."/>
        </authorList>
    </citation>
    <scope>NUCLEOTIDE SEQUENCE</scope>
</reference>
<protein>
    <submittedName>
        <fullName evidence="1">Uncharacterized protein</fullName>
    </submittedName>
</protein>